<feature type="domain" description="GT-D fold-like" evidence="1">
    <location>
        <begin position="759"/>
        <end position="840"/>
    </location>
</feature>
<evidence type="ECO:0000313" key="3">
    <source>
        <dbReference type="Proteomes" id="UP000078507"/>
    </source>
</evidence>
<dbReference type="STRING" id="36856.ATB98_24735"/>
<dbReference type="InterPro" id="IPR055171">
    <property type="entry name" value="GT-D-like"/>
</dbReference>
<sequence length="1006" mass="114299">MPVNGTSSNSQVLETEEVQKHFQNGLERVARVIDHNPDYNAIIGHKLTDEFRDRFSPSASIEDRRRSAISELHAAIRTSKQGTYALPDVDILFLGRTENNLREFSFLLDVLGRLDKKFSHFNAVDLKFSKRRHSQADLDQLIEHLTPVMVDYIDSRETIGPELVYQLGQFAVHFIRYLFSLARSDSKHPSLAVVANDHSPNPVAFSLAMKTFKVRRLYVQHAEVSTSFPPLDFEFSILRNAVSRRIYEEVGPINGDAFIISRFPEPFRYPKCSHDESAKLSVVLYTTGRVDVDGLRLVFERLRTNHHVSSVHVKPHPNQATVEWPHGLSVLDDFPVFPHIAVVANSSVVIELLHRGIPVFQNFDFDPVEPDYYGFVRSGVAGSASMDALSGAFWNQFDFDEQWYSRYADLYAPPESASESDKAKLLERISPIIDRRFRPRAGVAMKRPPLKPVRNPKTKLPSYGKTIVNIIAKISSRLVLETVKYIAYESPLKARQAIEELRVSGHGSPAAADPRKLPWLQASITGARNPSEWLNSTLAIGIVDHEDAIKAIDQLYLSRHPVVFTLFDRLDDLEEHLAVYLWLSFKRFEITGVALPYPLDGMIEAILDVPNRRFVRLALEGLAFNACLREDRLDLLDLLFEKALRVRRENLSTTRRIALLRHLIRTGNIEKYEKARKEFWEAETPFHRLKIADVDNVFGTRHGGSTHQQTELAFENEAPSAVAAEFKADIKPAYTRLRHGMRFMDVRSNAEERKQFQQVVVDAIQQKKPLSMIRLSDGEGYAFAEHQEFFTLDDQLNRERHWWGIELDTELRSSITARIRAAVDHADILGIPSIHRFVRDIHQKSTTFKASVQGRGLLQVLHYFSNRPSSALFGEERMNVPLFRSHEAVREMLIASQQCVLVSSANISQLPEWMRGLTSMSHVTIPTHFRTSRNEKYHVSDQPLPLVYEAIDEEIRRKTSPGTLVLVAGGIVGKIFIGTAKEAGGVALDLGSVMDEWLDAGIHSLH</sequence>
<dbReference type="EMBL" id="LNQB01000056">
    <property type="protein sequence ID" value="OAP49257.1"/>
    <property type="molecule type" value="Genomic_DNA"/>
</dbReference>
<dbReference type="AlphaFoldDB" id="A0A178YPA7"/>
<comment type="caution">
    <text evidence="2">The sequence shown here is derived from an EMBL/GenBank/DDBJ whole genome shotgun (WGS) entry which is preliminary data.</text>
</comment>
<evidence type="ECO:0000259" key="1">
    <source>
        <dbReference type="Pfam" id="PF22882"/>
    </source>
</evidence>
<dbReference type="Proteomes" id="UP000078507">
    <property type="component" value="Unassembled WGS sequence"/>
</dbReference>
<organism evidence="2 3">
    <name type="scientific">Sinorhizobium saheli</name>
    <dbReference type="NCBI Taxonomy" id="36856"/>
    <lineage>
        <taxon>Bacteria</taxon>
        <taxon>Pseudomonadati</taxon>
        <taxon>Pseudomonadota</taxon>
        <taxon>Alphaproteobacteria</taxon>
        <taxon>Hyphomicrobiales</taxon>
        <taxon>Rhizobiaceae</taxon>
        <taxon>Sinorhizobium/Ensifer group</taxon>
        <taxon>Sinorhizobium</taxon>
    </lineage>
</organism>
<name>A0A178YPA7_SINSA</name>
<protein>
    <recommendedName>
        <fullName evidence="1">GT-D fold-like domain-containing protein</fullName>
    </recommendedName>
</protein>
<reference evidence="2 3" key="1">
    <citation type="submission" date="2015-11" db="EMBL/GenBank/DDBJ databases">
        <title>Ensifer anhuiense sp. nov., an effective nitrogen fixation bacterium with Glycine soja.</title>
        <authorList>
            <person name="Yan H."/>
            <person name="Chen W."/>
        </authorList>
    </citation>
    <scope>NUCLEOTIDE SEQUENCE [LARGE SCALE GENOMIC DNA]</scope>
    <source>
        <strain evidence="2 3">LMG 7837</strain>
    </source>
</reference>
<evidence type="ECO:0000313" key="2">
    <source>
        <dbReference type="EMBL" id="OAP49257.1"/>
    </source>
</evidence>
<proteinExistence type="predicted"/>
<gene>
    <name evidence="2" type="ORF">ATB98_24735</name>
</gene>
<dbReference type="OrthoDB" id="7284833at2"/>
<dbReference type="Pfam" id="PF22882">
    <property type="entry name" value="GT-D-like"/>
    <property type="match status" value="1"/>
</dbReference>
<keyword evidence="3" id="KW-1185">Reference proteome</keyword>
<accession>A0A178YPA7</accession>
<dbReference type="RefSeq" id="WP_066869493.1">
    <property type="nucleotide sequence ID" value="NZ_LNQB01000056.1"/>
</dbReference>